<proteinExistence type="predicted"/>
<name>A0A0F7ZPB9_9HYPO</name>
<protein>
    <submittedName>
        <fullName evidence="1">Uncharacterized protein</fullName>
    </submittedName>
</protein>
<dbReference type="SUPFAM" id="SSF51735">
    <property type="entry name" value="NAD(P)-binding Rossmann-fold domains"/>
    <property type="match status" value="1"/>
</dbReference>
<dbReference type="EMBL" id="KQ030519">
    <property type="protein sequence ID" value="KJZ75230.1"/>
    <property type="molecule type" value="Genomic_DNA"/>
</dbReference>
<dbReference type="PANTHER" id="PTHR14097">
    <property type="entry name" value="OXIDOREDUCTASE HTATIP2"/>
    <property type="match status" value="1"/>
</dbReference>
<keyword evidence="2" id="KW-1185">Reference proteome</keyword>
<gene>
    <name evidence="1" type="ORF">HIM_05424</name>
</gene>
<dbReference type="AlphaFoldDB" id="A0A0F7ZPB9"/>
<dbReference type="Proteomes" id="UP000054481">
    <property type="component" value="Unassembled WGS sequence"/>
</dbReference>
<sequence>MKLIVAGSTGFVATEIIRQALARPEIKSVVALARRPTPVPDNVPAGSDVSKLKSVACDNFEEYSEGVKQALSGADACIWTIAVTPSKVGKMQWEQVRRICHDYSMAGLKTISQLPHGGSSTPFRFLYVSGSNAERDPAKKPWVMGDYCLLRGETESQILAYAHQSKGTVDAAVAKPGLIDAPGKWGVMMKAASNVGRYLIGLPEVQVSEIAATLLDQAVNGIEKDTLLNEDLVRIGRKTLETQKQGS</sequence>
<dbReference type="InterPro" id="IPR036291">
    <property type="entry name" value="NAD(P)-bd_dom_sf"/>
</dbReference>
<reference evidence="1 2" key="1">
    <citation type="journal article" date="2014" name="Genome Biol. Evol.">
        <title>Comparative genomics and transcriptomics analyses reveal divergent lifestyle features of nematode endoparasitic fungus Hirsutella minnesotensis.</title>
        <authorList>
            <person name="Lai Y."/>
            <person name="Liu K."/>
            <person name="Zhang X."/>
            <person name="Zhang X."/>
            <person name="Li K."/>
            <person name="Wang N."/>
            <person name="Shu C."/>
            <person name="Wu Y."/>
            <person name="Wang C."/>
            <person name="Bushley K.E."/>
            <person name="Xiang M."/>
            <person name="Liu X."/>
        </authorList>
    </citation>
    <scope>NUCLEOTIDE SEQUENCE [LARGE SCALE GENOMIC DNA]</scope>
    <source>
        <strain evidence="1 2">3608</strain>
    </source>
</reference>
<evidence type="ECO:0000313" key="2">
    <source>
        <dbReference type="Proteomes" id="UP000054481"/>
    </source>
</evidence>
<dbReference type="PANTHER" id="PTHR14097:SF9">
    <property type="entry name" value="EPIMERASE, PUTATIVE (AFU_ORTHOLOGUE AFUA_8G07320)-RELATED"/>
    <property type="match status" value="1"/>
</dbReference>
<dbReference type="OrthoDB" id="3535423at2759"/>
<dbReference type="Gene3D" id="3.40.50.720">
    <property type="entry name" value="NAD(P)-binding Rossmann-like Domain"/>
    <property type="match status" value="1"/>
</dbReference>
<organism evidence="1 2">
    <name type="scientific">Hirsutella minnesotensis 3608</name>
    <dbReference type="NCBI Taxonomy" id="1043627"/>
    <lineage>
        <taxon>Eukaryota</taxon>
        <taxon>Fungi</taxon>
        <taxon>Dikarya</taxon>
        <taxon>Ascomycota</taxon>
        <taxon>Pezizomycotina</taxon>
        <taxon>Sordariomycetes</taxon>
        <taxon>Hypocreomycetidae</taxon>
        <taxon>Hypocreales</taxon>
        <taxon>Ophiocordycipitaceae</taxon>
        <taxon>Hirsutella</taxon>
    </lineage>
</organism>
<accession>A0A0F7ZPB9</accession>
<evidence type="ECO:0000313" key="1">
    <source>
        <dbReference type="EMBL" id="KJZ75230.1"/>
    </source>
</evidence>